<dbReference type="InterPro" id="IPR016123">
    <property type="entry name" value="Mog1/PsbP_a/b/a-sand"/>
</dbReference>
<dbReference type="AlphaFoldDB" id="A0A5H2Q6J0"/>
<protein>
    <submittedName>
        <fullName evidence="1">DUF1795 domain-containing protein</fullName>
    </submittedName>
</protein>
<geneLocation type="plasmid" evidence="1">
    <name>unnamed</name>
</geneLocation>
<dbReference type="EMBL" id="CP026093">
    <property type="protein sequence ID" value="AYB58096.1"/>
    <property type="molecule type" value="Genomic_DNA"/>
</dbReference>
<keyword evidence="1" id="KW-0614">Plasmid</keyword>
<reference evidence="1" key="1">
    <citation type="submission" date="2018-01" db="EMBL/GenBank/DDBJ databases">
        <title>Complete Genome Sequence of three strains from Ralstonia solanacearum ecotype Moko sequevar IIA-53 from Brazil.</title>
        <authorList>
            <person name="Silva J.R."/>
            <person name="Albuquerque G.M.R."/>
            <person name="Pais A.K.L."/>
            <person name="Silva A.M.F."/>
            <person name="Boiteux M.E.N.F."/>
            <person name="Souza E.B."/>
            <person name="Mariano R.L.R."/>
        </authorList>
    </citation>
    <scope>NUCLEOTIDE SEQUENCE [LARGE SCALE GENOMIC DNA]</scope>
    <source>
        <strain evidence="1">SFC</strain>
        <plasmid evidence="1">unnamed</plasmid>
    </source>
</reference>
<dbReference type="GeneID" id="61364268"/>
<dbReference type="RefSeq" id="WP_014618838.1">
    <property type="nucleotide sequence ID" value="NZ_CDLS01000001.1"/>
</dbReference>
<sequence length="159" mass="17605">MHNDSDRIHFHEGSIALPPGFEDRTTNLFVPADPATQPNLSVARDWLKDGEALVAYVDRQLGVLKARMPGHRLLSRQAEQLGPDARGLDGERIDATYRSGSQTIRQRQAVFVVAPRRALIFTASSPAALDEAFEAFWRAWLGGYRSPDSPSDSPTNHPD</sequence>
<gene>
    <name evidence="1" type="ORF">C2L97_19000</name>
</gene>
<dbReference type="InterPro" id="IPR014894">
    <property type="entry name" value="DcrB/EagT6"/>
</dbReference>
<dbReference type="Pfam" id="PF08786">
    <property type="entry name" value="DcrB"/>
    <property type="match status" value="1"/>
</dbReference>
<accession>A0A5H2Q6J0</accession>
<organism evidence="1">
    <name type="scientific">Ralstonia solanacearum</name>
    <name type="common">Pseudomonas solanacearum</name>
    <dbReference type="NCBI Taxonomy" id="305"/>
    <lineage>
        <taxon>Bacteria</taxon>
        <taxon>Pseudomonadati</taxon>
        <taxon>Pseudomonadota</taxon>
        <taxon>Betaproteobacteria</taxon>
        <taxon>Burkholderiales</taxon>
        <taxon>Burkholderiaceae</taxon>
        <taxon>Ralstonia</taxon>
        <taxon>Ralstonia solanacearum species complex</taxon>
    </lineage>
</organism>
<name>A0A5H2Q6J0_RALSL</name>
<dbReference type="Gene3D" id="3.40.1000.10">
    <property type="entry name" value="Mog1/PsbP, alpha/beta/alpha sandwich"/>
    <property type="match status" value="1"/>
</dbReference>
<dbReference type="SUPFAM" id="SSF55724">
    <property type="entry name" value="Mog1p/PsbP-like"/>
    <property type="match status" value="1"/>
</dbReference>
<evidence type="ECO:0000313" key="1">
    <source>
        <dbReference type="EMBL" id="AYB58096.1"/>
    </source>
</evidence>
<proteinExistence type="predicted"/>